<dbReference type="Proteomes" id="UP001432322">
    <property type="component" value="Unassembled WGS sequence"/>
</dbReference>
<dbReference type="EMBL" id="BTSY01000006">
    <property type="protein sequence ID" value="GMT33998.1"/>
    <property type="molecule type" value="Genomic_DNA"/>
</dbReference>
<feature type="non-terminal residue" evidence="1">
    <location>
        <position position="1"/>
    </location>
</feature>
<comment type="caution">
    <text evidence="1">The sequence shown here is derived from an EMBL/GenBank/DDBJ whole genome shotgun (WGS) entry which is preliminary data.</text>
</comment>
<keyword evidence="2" id="KW-1185">Reference proteome</keyword>
<gene>
    <name evidence="1" type="ORF">PFISCL1PPCAC_25295</name>
</gene>
<sequence length="65" mass="7348">RVSKRNINATPQSYNGLDIIPIGLGPSQDKKVIEELQPNPHKRFSFEKFSSAVYDRYAVACVLIK</sequence>
<evidence type="ECO:0000313" key="2">
    <source>
        <dbReference type="Proteomes" id="UP001432322"/>
    </source>
</evidence>
<name>A0AAV5WTQ2_9BILA</name>
<dbReference type="AlphaFoldDB" id="A0AAV5WTQ2"/>
<accession>A0AAV5WTQ2</accession>
<organism evidence="1 2">
    <name type="scientific">Pristionchus fissidentatus</name>
    <dbReference type="NCBI Taxonomy" id="1538716"/>
    <lineage>
        <taxon>Eukaryota</taxon>
        <taxon>Metazoa</taxon>
        <taxon>Ecdysozoa</taxon>
        <taxon>Nematoda</taxon>
        <taxon>Chromadorea</taxon>
        <taxon>Rhabditida</taxon>
        <taxon>Rhabditina</taxon>
        <taxon>Diplogasteromorpha</taxon>
        <taxon>Diplogasteroidea</taxon>
        <taxon>Neodiplogasteridae</taxon>
        <taxon>Pristionchus</taxon>
    </lineage>
</organism>
<proteinExistence type="predicted"/>
<feature type="non-terminal residue" evidence="1">
    <location>
        <position position="65"/>
    </location>
</feature>
<reference evidence="1" key="1">
    <citation type="submission" date="2023-10" db="EMBL/GenBank/DDBJ databases">
        <title>Genome assembly of Pristionchus species.</title>
        <authorList>
            <person name="Yoshida K."/>
            <person name="Sommer R.J."/>
        </authorList>
    </citation>
    <scope>NUCLEOTIDE SEQUENCE</scope>
    <source>
        <strain evidence="1">RS5133</strain>
    </source>
</reference>
<protein>
    <submittedName>
        <fullName evidence="1">Uncharacterized protein</fullName>
    </submittedName>
</protein>
<evidence type="ECO:0000313" key="1">
    <source>
        <dbReference type="EMBL" id="GMT33998.1"/>
    </source>
</evidence>